<name>A0A2H3KJ99_9CHLR</name>
<dbReference type="AlphaFoldDB" id="A0A2H3KJ99"/>
<evidence type="ECO:0000313" key="1">
    <source>
        <dbReference type="EMBL" id="PDV97962.1"/>
    </source>
</evidence>
<proteinExistence type="predicted"/>
<evidence type="ECO:0000313" key="2">
    <source>
        <dbReference type="Proteomes" id="UP000220922"/>
    </source>
</evidence>
<reference evidence="1 2" key="1">
    <citation type="submission" date="2016-05" db="EMBL/GenBank/DDBJ databases">
        <authorList>
            <person name="Lavstsen T."/>
            <person name="Jespersen J.S."/>
        </authorList>
    </citation>
    <scope>NUCLEOTIDE SEQUENCE [LARGE SCALE GENOMIC DNA]</scope>
    <source>
        <strain evidence="1 2">B7-9</strain>
    </source>
</reference>
<dbReference type="OrthoDB" id="5474053at2"/>
<gene>
    <name evidence="1" type="ORF">A9Q02_16610</name>
</gene>
<protein>
    <submittedName>
        <fullName evidence="1">Uncharacterized protein</fullName>
    </submittedName>
</protein>
<keyword evidence="2" id="KW-1185">Reference proteome</keyword>
<dbReference type="EMBL" id="LYXE01000116">
    <property type="protein sequence ID" value="PDV97962.1"/>
    <property type="molecule type" value="Genomic_DNA"/>
</dbReference>
<dbReference type="RefSeq" id="WP_097653942.1">
    <property type="nucleotide sequence ID" value="NZ_LYXE01000116.1"/>
</dbReference>
<comment type="caution">
    <text evidence="1">The sequence shown here is derived from an EMBL/GenBank/DDBJ whole genome shotgun (WGS) entry which is preliminary data.</text>
</comment>
<organism evidence="1 2">
    <name type="scientific">Candidatus Chloroploca asiatica</name>
    <dbReference type="NCBI Taxonomy" id="1506545"/>
    <lineage>
        <taxon>Bacteria</taxon>
        <taxon>Bacillati</taxon>
        <taxon>Chloroflexota</taxon>
        <taxon>Chloroflexia</taxon>
        <taxon>Chloroflexales</taxon>
        <taxon>Chloroflexineae</taxon>
        <taxon>Oscillochloridaceae</taxon>
        <taxon>Candidatus Chloroploca</taxon>
    </lineage>
</organism>
<accession>A0A2H3KJ99</accession>
<sequence>MDRVVSVLDIAELPAHEMLSILRQGAIVRLPYLEARFHQAEAQVARFEERYQTTLAQLSAQGLPDDADYQFHEDFIEWEYWHKVWHETEMIVRNVRQILQSAETPVVHS</sequence>
<dbReference type="Proteomes" id="UP000220922">
    <property type="component" value="Unassembled WGS sequence"/>
</dbReference>